<name>A0A9Q0LXL9_ANAIG</name>
<dbReference type="InterPro" id="IPR015943">
    <property type="entry name" value="WD40/YVTN_repeat-like_dom_sf"/>
</dbReference>
<protein>
    <recommendedName>
        <fullName evidence="3">Fibronectin type-III domain-containing protein</fullName>
    </recommendedName>
</protein>
<comment type="caution">
    <text evidence="4">The sequence shown here is derived from an EMBL/GenBank/DDBJ whole genome shotgun (WGS) entry which is preliminary data.</text>
</comment>
<dbReference type="PROSITE" id="PS50853">
    <property type="entry name" value="FN3"/>
    <property type="match status" value="1"/>
</dbReference>
<feature type="domain" description="Fibronectin type-III" evidence="3">
    <location>
        <begin position="453"/>
        <end position="553"/>
    </location>
</feature>
<accession>A0A9Q0LXL9</accession>
<gene>
    <name evidence="4" type="ORF">M0811_13815</name>
</gene>
<keyword evidence="1" id="KW-0472">Membrane</keyword>
<dbReference type="InterPro" id="IPR011044">
    <property type="entry name" value="Quino_amine_DH_bsu"/>
</dbReference>
<dbReference type="Proteomes" id="UP001149090">
    <property type="component" value="Unassembled WGS sequence"/>
</dbReference>
<dbReference type="InterPro" id="IPR013519">
    <property type="entry name" value="Int_alpha_beta-p"/>
</dbReference>
<dbReference type="PANTHER" id="PTHR36220">
    <property type="entry name" value="UNNAMED PRODUCT"/>
    <property type="match status" value="1"/>
</dbReference>
<dbReference type="SUPFAM" id="SSF50969">
    <property type="entry name" value="YVTN repeat-like/Quinoprotein amine dehydrogenase"/>
    <property type="match status" value="1"/>
</dbReference>
<reference evidence="4" key="1">
    <citation type="submission" date="2022-10" db="EMBL/GenBank/DDBJ databases">
        <title>Novel sulphate-reducing endosymbionts in the free-living metamonad Anaeramoeba.</title>
        <authorList>
            <person name="Jerlstrom-Hultqvist J."/>
            <person name="Cepicka I."/>
            <person name="Gallot-Lavallee L."/>
            <person name="Salas-Leiva D."/>
            <person name="Curtis B.A."/>
            <person name="Zahonova K."/>
            <person name="Pipaliya S."/>
            <person name="Dacks J."/>
            <person name="Roger A.J."/>
        </authorList>
    </citation>
    <scope>NUCLEOTIDE SEQUENCE</scope>
    <source>
        <strain evidence="4">BMAN</strain>
    </source>
</reference>
<evidence type="ECO:0000313" key="5">
    <source>
        <dbReference type="Proteomes" id="UP001149090"/>
    </source>
</evidence>
<feature type="signal peptide" evidence="2">
    <location>
        <begin position="1"/>
        <end position="21"/>
    </location>
</feature>
<evidence type="ECO:0000256" key="2">
    <source>
        <dbReference type="SAM" id="SignalP"/>
    </source>
</evidence>
<keyword evidence="5" id="KW-1185">Reference proteome</keyword>
<keyword evidence="1" id="KW-1133">Transmembrane helix</keyword>
<dbReference type="Pfam" id="PF14312">
    <property type="entry name" value="FG-GAP_2"/>
    <property type="match status" value="1"/>
</dbReference>
<keyword evidence="2" id="KW-0732">Signal</keyword>
<dbReference type="SUPFAM" id="SSF49265">
    <property type="entry name" value="Fibronectin type III"/>
    <property type="match status" value="2"/>
</dbReference>
<feature type="chain" id="PRO_5040209643" description="Fibronectin type-III domain-containing protein" evidence="2">
    <location>
        <begin position="22"/>
        <end position="1073"/>
    </location>
</feature>
<evidence type="ECO:0000256" key="1">
    <source>
        <dbReference type="SAM" id="Phobius"/>
    </source>
</evidence>
<dbReference type="InterPro" id="IPR036116">
    <property type="entry name" value="FN3_sf"/>
</dbReference>
<organism evidence="4 5">
    <name type="scientific">Anaeramoeba ignava</name>
    <name type="common">Anaerobic marine amoeba</name>
    <dbReference type="NCBI Taxonomy" id="1746090"/>
    <lineage>
        <taxon>Eukaryota</taxon>
        <taxon>Metamonada</taxon>
        <taxon>Anaeramoebidae</taxon>
        <taxon>Anaeramoeba</taxon>
    </lineage>
</organism>
<evidence type="ECO:0000259" key="3">
    <source>
        <dbReference type="PROSITE" id="PS50853"/>
    </source>
</evidence>
<dbReference type="InterPro" id="IPR013517">
    <property type="entry name" value="FG-GAP"/>
</dbReference>
<sequence length="1073" mass="118091">MKTSTTILFITLLFLVSFAQNEEIPKPKLIDGDYVWTFCQKISSNDSSETFGYSVDLSDDYCVIGDPSQQKIIVHKLEQNYWDYLQTMTESYSSFGWSVGIGNNSSAIIVGAPDGKTAFTYKFENDLFAYDSNYSSSENPSSFGGWVAIADDIEPEGDIYVIGDTLDNQLLVSWENETVLDGEPGENLGFSVAISSDGSTIAGSTDDTNNLYLYQLQQGLWTRVANLGSYFNGYGNDITMSSNGDVIIVAAMLANVVSVWRILGETWNIEQNLYVGDCNFGSSVAVSQDGTILVVGANLTNSVYVYNYSSDSQYWYQVQSISGPDGFGTSVAISGDYLLVSAPYSNEVQFYHLGIPGSEIVLVNCTPSFSGFACYWQQPENNFSLHYQIDFGAEWINITDPFFDVETDLFYYVFNSSNFPFMIGNQEYSFNLRACDSTGLCGSLTPTTRITTGIGAVTNFSVITTPYSIELNWQPPNVAIYNGIPNIYKYIVMFEAPGWGSYDYLENTATSSEYSSLDPNTGYWGNVYACKTYECEGYDQGEVVGYNVTTGFGQVGILRCSVSNVLDISCVWFQCTGFRDPTYYNVTYQSQSFGDEKVLQTTSTEIDFSVHLPNQTYQINVSACDSNYQCGAISTVEINTTNISSPNITDSVSGIEQLEIIFTKVTQAKSYLVSINKGNTWANFTSMKSNGSEITGTITGLQGNVVYNVSVRGCSEISCAPEYLGLISEVVQIRTKLGNITSFNCNPIICGFECNWDPLTLADGLQSYSFTYNTESLCLDKSATSRSVSELLGGEDYQISIFACDSPNCESNGYSGISASTWIKTDYIPAPSIIQSNSKIEEVEIIFTSLAQAKSYLVSIDGKISWRNFTTLNPNGNEMIGTINELAGNVEYYIAIRGCSDLNCTLEFAGIPNSPILIKPKLGNITSFNCNPIICGFECNWDLMELSSGLRGYGITYNSKTICFAKSMNQISIFNLIGGENYEISIFASSDWRCETNEYSGLPSTVSITTLAPTTQETSESSSDIKVIVPAVIVPIVVIAIIIIVIMWIRHRSKKPKKEDNSTTKEMELSDDV</sequence>
<evidence type="ECO:0000313" key="4">
    <source>
        <dbReference type="EMBL" id="KAJ5080707.1"/>
    </source>
</evidence>
<dbReference type="EMBL" id="JAPDFW010000003">
    <property type="protein sequence ID" value="KAJ5080707.1"/>
    <property type="molecule type" value="Genomic_DNA"/>
</dbReference>
<proteinExistence type="predicted"/>
<dbReference type="PANTHER" id="PTHR36220:SF1">
    <property type="entry name" value="GAMMA TUBULIN COMPLEX COMPONENT C-TERMINAL DOMAIN-CONTAINING PROTEIN"/>
    <property type="match status" value="1"/>
</dbReference>
<dbReference type="AlphaFoldDB" id="A0A9Q0LXL9"/>
<dbReference type="Gene3D" id="2.130.10.10">
    <property type="entry name" value="YVTN repeat-like/Quinoprotein amine dehydrogenase"/>
    <property type="match status" value="1"/>
</dbReference>
<feature type="transmembrane region" description="Helical" evidence="1">
    <location>
        <begin position="1027"/>
        <end position="1049"/>
    </location>
</feature>
<keyword evidence="1" id="KW-0812">Transmembrane</keyword>
<dbReference type="InterPro" id="IPR003961">
    <property type="entry name" value="FN3_dom"/>
</dbReference>
<dbReference type="SMART" id="SM00191">
    <property type="entry name" value="Int_alpha"/>
    <property type="match status" value="2"/>
</dbReference>